<feature type="domain" description="HTH LytTR-type" evidence="2">
    <location>
        <begin position="188"/>
        <end position="291"/>
    </location>
</feature>
<keyword evidence="1" id="KW-1133">Transmembrane helix</keyword>
<feature type="transmembrane region" description="Helical" evidence="1">
    <location>
        <begin position="23"/>
        <end position="42"/>
    </location>
</feature>
<evidence type="ECO:0000313" key="4">
    <source>
        <dbReference type="Proteomes" id="UP000307140"/>
    </source>
</evidence>
<organism evidence="3 4">
    <name type="scientific">Polaribacter aestuariivivens</name>
    <dbReference type="NCBI Taxonomy" id="2304626"/>
    <lineage>
        <taxon>Bacteria</taxon>
        <taxon>Pseudomonadati</taxon>
        <taxon>Bacteroidota</taxon>
        <taxon>Flavobacteriia</taxon>
        <taxon>Flavobacteriales</taxon>
        <taxon>Flavobacteriaceae</taxon>
    </lineage>
</organism>
<dbReference type="AlphaFoldDB" id="A0A5S3N5J0"/>
<evidence type="ECO:0000313" key="3">
    <source>
        <dbReference type="EMBL" id="TMM30377.1"/>
    </source>
</evidence>
<dbReference type="GO" id="GO:0003677">
    <property type="term" value="F:DNA binding"/>
    <property type="evidence" value="ECO:0007669"/>
    <property type="project" value="InterPro"/>
</dbReference>
<gene>
    <name evidence="3" type="ORF">FDT66_06340</name>
</gene>
<keyword evidence="1" id="KW-0812">Transmembrane</keyword>
<proteinExistence type="predicted"/>
<dbReference type="Pfam" id="PF04397">
    <property type="entry name" value="LytTR"/>
    <property type="match status" value="1"/>
</dbReference>
<dbReference type="SMART" id="SM00850">
    <property type="entry name" value="LytTR"/>
    <property type="match status" value="1"/>
</dbReference>
<keyword evidence="4" id="KW-1185">Reference proteome</keyword>
<dbReference type="InterPro" id="IPR007492">
    <property type="entry name" value="LytTR_DNA-bd_dom"/>
</dbReference>
<dbReference type="OrthoDB" id="1118393at2"/>
<dbReference type="RefSeq" id="WP_138535329.1">
    <property type="nucleotide sequence ID" value="NZ_VANR01000003.1"/>
</dbReference>
<feature type="transmembrane region" description="Helical" evidence="1">
    <location>
        <begin position="125"/>
        <end position="148"/>
    </location>
</feature>
<name>A0A5S3N5J0_9FLAO</name>
<dbReference type="Gene3D" id="2.40.50.1020">
    <property type="entry name" value="LytTr DNA-binding domain"/>
    <property type="match status" value="1"/>
</dbReference>
<evidence type="ECO:0000259" key="2">
    <source>
        <dbReference type="SMART" id="SM00850"/>
    </source>
</evidence>
<keyword evidence="1" id="KW-0472">Membrane</keyword>
<feature type="transmembrane region" description="Helical" evidence="1">
    <location>
        <begin position="95"/>
        <end position="113"/>
    </location>
</feature>
<dbReference type="Proteomes" id="UP000307140">
    <property type="component" value="Unassembled WGS sequence"/>
</dbReference>
<sequence>MSLLKSLKNWLSKPYYFNPSTKFKLKISLYHGLFIFFFLYIFKPFYLSQIEVIFLEYTIGIGIITFLGTFIMLYIPALLFKNYFNEDNWTVGRNLFLMIAGITIVGSFLWYFGEIYKEPYNLKKLAYLEFISYTFLVSLFPLSFFIFINEKNVREKREKKVIEFKNKRENIKVNELEKEVIIYSDNSKEHISFHIDKLIYITSQGNYASFFIQKENGDLKEKILRATLTRIEKDLKKFDTIIRCHKSYIINTSFVNDISGNARGYLLKSESIPFQVPVSRSFSKQSLHSLLK</sequence>
<reference evidence="3 4" key="1">
    <citation type="submission" date="2019-05" db="EMBL/GenBank/DDBJ databases">
        <title>Polaribacter aestuariivivens sp. nov., isolated from a tidal flat.</title>
        <authorList>
            <person name="Yoon J.-H."/>
        </authorList>
    </citation>
    <scope>NUCLEOTIDE SEQUENCE [LARGE SCALE GENOMIC DNA]</scope>
    <source>
        <strain evidence="3 4">DBTF-3</strain>
    </source>
</reference>
<comment type="caution">
    <text evidence="3">The sequence shown here is derived from an EMBL/GenBank/DDBJ whole genome shotgun (WGS) entry which is preliminary data.</text>
</comment>
<protein>
    <recommendedName>
        <fullName evidence="2">HTH LytTR-type domain-containing protein</fullName>
    </recommendedName>
</protein>
<dbReference type="EMBL" id="VANR01000003">
    <property type="protein sequence ID" value="TMM30377.1"/>
    <property type="molecule type" value="Genomic_DNA"/>
</dbReference>
<evidence type="ECO:0000256" key="1">
    <source>
        <dbReference type="SAM" id="Phobius"/>
    </source>
</evidence>
<accession>A0A5S3N5J0</accession>
<feature type="transmembrane region" description="Helical" evidence="1">
    <location>
        <begin position="54"/>
        <end position="75"/>
    </location>
</feature>